<feature type="compositionally biased region" description="Low complexity" evidence="1">
    <location>
        <begin position="122"/>
        <end position="136"/>
    </location>
</feature>
<organism evidence="3 4">
    <name type="scientific">Mycena albidolilacea</name>
    <dbReference type="NCBI Taxonomy" id="1033008"/>
    <lineage>
        <taxon>Eukaryota</taxon>
        <taxon>Fungi</taxon>
        <taxon>Dikarya</taxon>
        <taxon>Basidiomycota</taxon>
        <taxon>Agaricomycotina</taxon>
        <taxon>Agaricomycetes</taxon>
        <taxon>Agaricomycetidae</taxon>
        <taxon>Agaricales</taxon>
        <taxon>Marasmiineae</taxon>
        <taxon>Mycenaceae</taxon>
        <taxon>Mycena</taxon>
    </lineage>
</organism>
<accession>A0AAD7EI23</accession>
<evidence type="ECO:0000256" key="1">
    <source>
        <dbReference type="SAM" id="MobiDB-lite"/>
    </source>
</evidence>
<evidence type="ECO:0000313" key="4">
    <source>
        <dbReference type="Proteomes" id="UP001218218"/>
    </source>
</evidence>
<proteinExistence type="predicted"/>
<reference evidence="3" key="1">
    <citation type="submission" date="2023-03" db="EMBL/GenBank/DDBJ databases">
        <title>Massive genome expansion in bonnet fungi (Mycena s.s.) driven by repeated elements and novel gene families across ecological guilds.</title>
        <authorList>
            <consortium name="Lawrence Berkeley National Laboratory"/>
            <person name="Harder C.B."/>
            <person name="Miyauchi S."/>
            <person name="Viragh M."/>
            <person name="Kuo A."/>
            <person name="Thoen E."/>
            <person name="Andreopoulos B."/>
            <person name="Lu D."/>
            <person name="Skrede I."/>
            <person name="Drula E."/>
            <person name="Henrissat B."/>
            <person name="Morin E."/>
            <person name="Kohler A."/>
            <person name="Barry K."/>
            <person name="LaButti K."/>
            <person name="Morin E."/>
            <person name="Salamov A."/>
            <person name="Lipzen A."/>
            <person name="Mereny Z."/>
            <person name="Hegedus B."/>
            <person name="Baldrian P."/>
            <person name="Stursova M."/>
            <person name="Weitz H."/>
            <person name="Taylor A."/>
            <person name="Grigoriev I.V."/>
            <person name="Nagy L.G."/>
            <person name="Martin F."/>
            <person name="Kauserud H."/>
        </authorList>
    </citation>
    <scope>NUCLEOTIDE SEQUENCE</scope>
    <source>
        <strain evidence="3">CBHHK002</strain>
    </source>
</reference>
<protein>
    <submittedName>
        <fullName evidence="3">Uncharacterized protein</fullName>
    </submittedName>
</protein>
<feature type="chain" id="PRO_5042041068" evidence="2">
    <location>
        <begin position="20"/>
        <end position="233"/>
    </location>
</feature>
<evidence type="ECO:0000256" key="2">
    <source>
        <dbReference type="SAM" id="SignalP"/>
    </source>
</evidence>
<comment type="caution">
    <text evidence="3">The sequence shown here is derived from an EMBL/GenBank/DDBJ whole genome shotgun (WGS) entry which is preliminary data.</text>
</comment>
<feature type="region of interest" description="Disordered" evidence="1">
    <location>
        <begin position="118"/>
        <end position="149"/>
    </location>
</feature>
<keyword evidence="4" id="KW-1185">Reference proteome</keyword>
<feature type="signal peptide" evidence="2">
    <location>
        <begin position="1"/>
        <end position="19"/>
    </location>
</feature>
<feature type="region of interest" description="Disordered" evidence="1">
    <location>
        <begin position="170"/>
        <end position="199"/>
    </location>
</feature>
<dbReference type="EMBL" id="JARIHO010000041">
    <property type="protein sequence ID" value="KAJ7327635.1"/>
    <property type="molecule type" value="Genomic_DNA"/>
</dbReference>
<dbReference type="AlphaFoldDB" id="A0AAD7EI23"/>
<name>A0AAD7EI23_9AGAR</name>
<evidence type="ECO:0000313" key="3">
    <source>
        <dbReference type="EMBL" id="KAJ7327635.1"/>
    </source>
</evidence>
<gene>
    <name evidence="3" type="ORF">DFH08DRAFT_816472</name>
</gene>
<dbReference type="Proteomes" id="UP001218218">
    <property type="component" value="Unassembled WGS sequence"/>
</dbReference>
<keyword evidence="2" id="KW-0732">Signal</keyword>
<sequence length="233" mass="24118">MYSSKITLLLSLFVFNTAATTTIEVPVEWLGSPHGTDEIHGTVIGINPEGGTTFVYHKLFDDPERTVFSTQTEKLFTAVAYSTGGSLLATTLPESCTYIGGDRQGDFTVTRAKVVIDATDIPDGPSPSISSSEASPTKTQPSLISASPVPTSSASAIGVSKSSTSVQIQSTPISNSASITPPTPSPSSTDTGTSQSSASVSASNTLWGVKVDISVRGVVYAIFGIFALNFVGI</sequence>